<comment type="caution">
    <text evidence="1">The sequence shown here is derived from an EMBL/GenBank/DDBJ whole genome shotgun (WGS) entry which is preliminary data.</text>
</comment>
<dbReference type="Proteomes" id="UP000679779">
    <property type="component" value="Unassembled WGS sequence"/>
</dbReference>
<accession>A0A919XGR8</accession>
<dbReference type="EMBL" id="BORQ01000003">
    <property type="protein sequence ID" value="GIO31891.1"/>
    <property type="molecule type" value="Genomic_DNA"/>
</dbReference>
<name>A0A919XGR8_9BACL</name>
<organism evidence="1 2">
    <name type="scientific">Paenibacillus albilobatus</name>
    <dbReference type="NCBI Taxonomy" id="2716884"/>
    <lineage>
        <taxon>Bacteria</taxon>
        <taxon>Bacillati</taxon>
        <taxon>Bacillota</taxon>
        <taxon>Bacilli</taxon>
        <taxon>Bacillales</taxon>
        <taxon>Paenibacillaceae</taxon>
        <taxon>Paenibacillus</taxon>
    </lineage>
</organism>
<gene>
    <name evidence="1" type="ORF">J2TS6_30320</name>
</gene>
<sequence>MAEASSRGDVSPDFLPFPKGYSAEACILQSLYMFHQGAGQVEKSANEKKASLGARLFTALFG</sequence>
<dbReference type="RefSeq" id="WP_160042770.1">
    <property type="nucleotide sequence ID" value="NZ_BORQ01000003.1"/>
</dbReference>
<reference evidence="1" key="1">
    <citation type="submission" date="2021-03" db="EMBL/GenBank/DDBJ databases">
        <title>Antimicrobial resistance genes in bacteria isolated from Japanese honey, and their potential for conferring macrolide and lincosamide resistance in the American foulbrood pathogen Paenibacillus larvae.</title>
        <authorList>
            <person name="Okamoto M."/>
            <person name="Kumagai M."/>
            <person name="Kanamori H."/>
            <person name="Takamatsu D."/>
        </authorList>
    </citation>
    <scope>NUCLEOTIDE SEQUENCE</scope>
    <source>
        <strain evidence="1">J2TS6</strain>
    </source>
</reference>
<protein>
    <submittedName>
        <fullName evidence="1">Uncharacterized protein</fullName>
    </submittedName>
</protein>
<evidence type="ECO:0000313" key="1">
    <source>
        <dbReference type="EMBL" id="GIO31891.1"/>
    </source>
</evidence>
<dbReference type="AlphaFoldDB" id="A0A919XGR8"/>
<proteinExistence type="predicted"/>
<keyword evidence="2" id="KW-1185">Reference proteome</keyword>
<evidence type="ECO:0000313" key="2">
    <source>
        <dbReference type="Proteomes" id="UP000679779"/>
    </source>
</evidence>